<comment type="caution">
    <text evidence="2">The sequence shown here is derived from an EMBL/GenBank/DDBJ whole genome shotgun (WGS) entry which is preliminary data.</text>
</comment>
<organism evidence="2 3">
    <name type="scientific">Floridaenema flaviceps BLCC-F50</name>
    <dbReference type="NCBI Taxonomy" id="3153642"/>
    <lineage>
        <taxon>Bacteria</taxon>
        <taxon>Bacillati</taxon>
        <taxon>Cyanobacteriota</taxon>
        <taxon>Cyanophyceae</taxon>
        <taxon>Oscillatoriophycideae</taxon>
        <taxon>Aerosakkonematales</taxon>
        <taxon>Aerosakkonemataceae</taxon>
        <taxon>Floridanema</taxon>
        <taxon>Floridanema flaviceps</taxon>
    </lineage>
</organism>
<dbReference type="Proteomes" id="UP001576784">
    <property type="component" value="Unassembled WGS sequence"/>
</dbReference>
<proteinExistence type="predicted"/>
<dbReference type="RefSeq" id="WP_413261655.1">
    <property type="nucleotide sequence ID" value="NZ_JBHFNR010000019.1"/>
</dbReference>
<evidence type="ECO:0000313" key="3">
    <source>
        <dbReference type="Proteomes" id="UP001576784"/>
    </source>
</evidence>
<feature type="domain" description="Bacteriophage T5 Orf172 DNA-binding" evidence="1">
    <location>
        <begin position="121"/>
        <end position="195"/>
    </location>
</feature>
<gene>
    <name evidence="2" type="ORF">ACE1CI_03425</name>
</gene>
<accession>A0ABV4XL31</accession>
<keyword evidence="3" id="KW-1185">Reference proteome</keyword>
<evidence type="ECO:0000259" key="1">
    <source>
        <dbReference type="SMART" id="SM00974"/>
    </source>
</evidence>
<sequence>MLPQSWYKYLVRVDLDVVYCDHLACCLLSELINKQQNPILTSVRSLSDLVNHQIPEIKHSLELLKNLELLQITYPTEPEKLLSGAIAIHLNQQRINQITNCDLPSRPRLNARDGIVYVIRAGHSNLYKIGRTTNIDRRLRQLQNMNSQPLTIVTLIRCHDAIAVETCLHQKFKLHRRQGEWFELTPTAIEFINNFSGSNASLFEIDVFNQFQCYQQNNSNLS</sequence>
<dbReference type="Pfam" id="PF13455">
    <property type="entry name" value="MUG113"/>
    <property type="match status" value="1"/>
</dbReference>
<reference evidence="2 3" key="1">
    <citation type="submission" date="2024-09" db="EMBL/GenBank/DDBJ databases">
        <title>Floridaenema gen nov. (Aerosakkonemataceae, Aerosakkonematales ord. nov., Cyanobacteria) from benthic tropical and subtropical fresh waters, with the description of four new species.</title>
        <authorList>
            <person name="Moretto J.A."/>
            <person name="Berthold D.E."/>
            <person name="Lefler F.W."/>
            <person name="Huang I.-S."/>
            <person name="Laughinghouse H. IV."/>
        </authorList>
    </citation>
    <scope>NUCLEOTIDE SEQUENCE [LARGE SCALE GENOMIC DNA]</scope>
    <source>
        <strain evidence="2 3">BLCC-F50</strain>
    </source>
</reference>
<dbReference type="SMART" id="SM00974">
    <property type="entry name" value="T5orf172"/>
    <property type="match status" value="1"/>
</dbReference>
<evidence type="ECO:0000313" key="2">
    <source>
        <dbReference type="EMBL" id="MFB2891978.1"/>
    </source>
</evidence>
<dbReference type="InterPro" id="IPR018306">
    <property type="entry name" value="Phage_T5_Orf172_DNA-bd"/>
</dbReference>
<name>A0ABV4XL31_9CYAN</name>
<protein>
    <submittedName>
        <fullName evidence="2">GIY-YIG nuclease family protein</fullName>
    </submittedName>
</protein>
<dbReference type="EMBL" id="JBHFNR010000019">
    <property type="protein sequence ID" value="MFB2891978.1"/>
    <property type="molecule type" value="Genomic_DNA"/>
</dbReference>